<organism evidence="3 4">
    <name type="scientific">Methanosalsum zhilinae (strain DSM 4017 / NBRC 107636 / OCM 62 / WeN5)</name>
    <name type="common">Methanohalophilus zhilinae</name>
    <dbReference type="NCBI Taxonomy" id="679901"/>
    <lineage>
        <taxon>Archaea</taxon>
        <taxon>Methanobacteriati</taxon>
        <taxon>Methanobacteriota</taxon>
        <taxon>Stenosarchaea group</taxon>
        <taxon>Methanomicrobia</taxon>
        <taxon>Methanosarcinales</taxon>
        <taxon>Methanosarcinaceae</taxon>
        <taxon>Methanosalsum</taxon>
    </lineage>
</organism>
<dbReference type="EMBL" id="CP002101">
    <property type="protein sequence ID" value="AEH60599.1"/>
    <property type="molecule type" value="Genomic_DNA"/>
</dbReference>
<evidence type="ECO:0000259" key="2">
    <source>
        <dbReference type="PROSITE" id="PS50142"/>
    </source>
</evidence>
<proteinExistence type="predicted"/>
<dbReference type="SMART" id="SM00535">
    <property type="entry name" value="RIBOc"/>
    <property type="match status" value="1"/>
</dbReference>
<feature type="domain" description="RNase III" evidence="2">
    <location>
        <begin position="10"/>
        <end position="136"/>
    </location>
</feature>
<dbReference type="Proteomes" id="UP000006622">
    <property type="component" value="Chromosome"/>
</dbReference>
<dbReference type="GeneID" id="10822347"/>
<gene>
    <name evidence="3" type="ordered locus">Mzhil_0733</name>
</gene>
<protein>
    <submittedName>
        <fullName evidence="3">Ribonuclease III</fullName>
    </submittedName>
</protein>
<dbReference type="CDD" id="cd00593">
    <property type="entry name" value="RIBOc"/>
    <property type="match status" value="1"/>
</dbReference>
<dbReference type="OrthoDB" id="106853at2157"/>
<name>F7XKJ6_METZD</name>
<dbReference type="Pfam" id="PF14622">
    <property type="entry name" value="Ribonucleas_3_3"/>
    <property type="match status" value="1"/>
</dbReference>
<dbReference type="AlphaFoldDB" id="F7XKJ6"/>
<dbReference type="Gene3D" id="1.10.1520.10">
    <property type="entry name" value="Ribonuclease III domain"/>
    <property type="match status" value="1"/>
</dbReference>
<dbReference type="PROSITE" id="PS50142">
    <property type="entry name" value="RNASE_3_2"/>
    <property type="match status" value="1"/>
</dbReference>
<evidence type="ECO:0000256" key="1">
    <source>
        <dbReference type="ARBA" id="ARBA00022801"/>
    </source>
</evidence>
<sequence length="150" mass="16797">MGIDNEIMVKDNIEDIIGYPFKNKRLLEQALTTTAYSNENCCNDQSELQTIGDAVIKLVLTELAMIEKGNTTRHLITVCRINQEDKTGLAKVARDLKIEPFIKLGIGQKKQNHGNSDHVLAETLEAVAGAIYIDGGFDKTKDIMKKWFED</sequence>
<reference evidence="3" key="1">
    <citation type="submission" date="2010-07" db="EMBL/GenBank/DDBJ databases">
        <title>The complete genome of Methanosalsum zhilinae DSM 4017.</title>
        <authorList>
            <consortium name="US DOE Joint Genome Institute (JGI-PGF)"/>
            <person name="Lucas S."/>
            <person name="Copeland A."/>
            <person name="Lapidus A."/>
            <person name="Glavina del Rio T."/>
            <person name="Dalin E."/>
            <person name="Tice H."/>
            <person name="Bruce D."/>
            <person name="Goodwin L."/>
            <person name="Pitluck S."/>
            <person name="Kyrpides N."/>
            <person name="Mavromatis K."/>
            <person name="Ovchinnikova G."/>
            <person name="Daligault H."/>
            <person name="Detter J.C."/>
            <person name="Han C."/>
            <person name="Tapia R."/>
            <person name="Larimer F."/>
            <person name="Land M."/>
            <person name="Hauser L."/>
            <person name="Markowitz V."/>
            <person name="Cheng J.-F."/>
            <person name="Hugenholtz P."/>
            <person name="Woyke T."/>
            <person name="Wu D."/>
            <person name="Spring S."/>
            <person name="Schueler E."/>
            <person name="Brambilla E."/>
            <person name="Klenk H.-P."/>
            <person name="Eisen J.A."/>
        </authorList>
    </citation>
    <scope>NUCLEOTIDE SEQUENCE</scope>
    <source>
        <strain evidence="3">DSM 4017</strain>
    </source>
</reference>
<dbReference type="STRING" id="679901.Mzhil_0733"/>
<dbReference type="KEGG" id="mzh:Mzhil_0733"/>
<dbReference type="InterPro" id="IPR000999">
    <property type="entry name" value="RNase_III_dom"/>
</dbReference>
<dbReference type="InterPro" id="IPR036389">
    <property type="entry name" value="RNase_III_sf"/>
</dbReference>
<accession>F7XKJ6</accession>
<evidence type="ECO:0000313" key="3">
    <source>
        <dbReference type="EMBL" id="AEH60599.1"/>
    </source>
</evidence>
<dbReference type="PANTHER" id="PTHR14950">
    <property type="entry name" value="DICER-RELATED"/>
    <property type="match status" value="1"/>
</dbReference>
<dbReference type="GO" id="GO:0006396">
    <property type="term" value="P:RNA processing"/>
    <property type="evidence" value="ECO:0007669"/>
    <property type="project" value="InterPro"/>
</dbReference>
<dbReference type="GO" id="GO:0004525">
    <property type="term" value="F:ribonuclease III activity"/>
    <property type="evidence" value="ECO:0007669"/>
    <property type="project" value="InterPro"/>
</dbReference>
<keyword evidence="1" id="KW-0378">Hydrolase</keyword>
<evidence type="ECO:0000313" key="4">
    <source>
        <dbReference type="Proteomes" id="UP000006622"/>
    </source>
</evidence>
<dbReference type="RefSeq" id="WP_013898038.1">
    <property type="nucleotide sequence ID" value="NC_015676.1"/>
</dbReference>
<dbReference type="HOGENOM" id="CLU_000907_3_1_2"/>
<dbReference type="SUPFAM" id="SSF69065">
    <property type="entry name" value="RNase III domain-like"/>
    <property type="match status" value="1"/>
</dbReference>
<keyword evidence="4" id="KW-1185">Reference proteome</keyword>